<dbReference type="InterPro" id="IPR027685">
    <property type="entry name" value="Shroom_fam"/>
</dbReference>
<evidence type="ECO:0000256" key="3">
    <source>
        <dbReference type="ARBA" id="ARBA00022490"/>
    </source>
</evidence>
<comment type="caution">
    <text evidence="7">The sequence shown here is derived from an EMBL/GenBank/DDBJ whole genome shotgun (WGS) entry which is preliminary data.</text>
</comment>
<dbReference type="Gene3D" id="6.10.250.3120">
    <property type="match status" value="1"/>
</dbReference>
<evidence type="ECO:0000313" key="7">
    <source>
        <dbReference type="EMBL" id="KAF6201036.1"/>
    </source>
</evidence>
<dbReference type="EMBL" id="WIXP02000013">
    <property type="protein sequence ID" value="KAF6201036.1"/>
    <property type="molecule type" value="Genomic_DNA"/>
</dbReference>
<evidence type="ECO:0000259" key="6">
    <source>
        <dbReference type="PROSITE" id="PS51307"/>
    </source>
</evidence>
<dbReference type="GO" id="GO:0000902">
    <property type="term" value="P:cell morphogenesis"/>
    <property type="evidence" value="ECO:0007669"/>
    <property type="project" value="TreeGrafter"/>
</dbReference>
<feature type="coiled-coil region" evidence="5">
    <location>
        <begin position="134"/>
        <end position="161"/>
    </location>
</feature>
<dbReference type="GO" id="GO:0030864">
    <property type="term" value="C:cortical actin cytoskeleton"/>
    <property type="evidence" value="ECO:0007669"/>
    <property type="project" value="TreeGrafter"/>
</dbReference>
<protein>
    <recommendedName>
        <fullName evidence="6">ASD2 domain-containing protein</fullName>
    </recommendedName>
</protein>
<proteinExistence type="inferred from homology"/>
<name>A0A8S9WZ20_APOLU</name>
<evidence type="ECO:0000256" key="1">
    <source>
        <dbReference type="ARBA" id="ARBA00004245"/>
    </source>
</evidence>
<evidence type="ECO:0000256" key="2">
    <source>
        <dbReference type="ARBA" id="ARBA00006469"/>
    </source>
</evidence>
<keyword evidence="5" id="KW-0175">Coiled coil</keyword>
<dbReference type="AlphaFoldDB" id="A0A8S9WZ20"/>
<dbReference type="OrthoDB" id="10063560at2759"/>
<evidence type="ECO:0000256" key="5">
    <source>
        <dbReference type="SAM" id="Coils"/>
    </source>
</evidence>
<comment type="subcellular location">
    <subcellularLocation>
        <location evidence="1">Cytoplasm</location>
        <location evidence="1">Cytoskeleton</location>
    </subcellularLocation>
</comment>
<accession>A0A8S9WZ20</accession>
<feature type="domain" description="ASD2" evidence="6">
    <location>
        <begin position="1"/>
        <end position="217"/>
    </location>
</feature>
<dbReference type="GO" id="GO:0016324">
    <property type="term" value="C:apical plasma membrane"/>
    <property type="evidence" value="ECO:0007669"/>
    <property type="project" value="TreeGrafter"/>
</dbReference>
<gene>
    <name evidence="7" type="ORF">GE061_005483</name>
</gene>
<dbReference type="GO" id="GO:0007015">
    <property type="term" value="P:actin filament organization"/>
    <property type="evidence" value="ECO:0007669"/>
    <property type="project" value="TreeGrafter"/>
</dbReference>
<evidence type="ECO:0000256" key="4">
    <source>
        <dbReference type="ARBA" id="ARBA00023212"/>
    </source>
</evidence>
<dbReference type="PANTHER" id="PTHR15012">
    <property type="entry name" value="APICAL PROTEIN/SHROOM-RELATED"/>
    <property type="match status" value="1"/>
</dbReference>
<dbReference type="GO" id="GO:0043296">
    <property type="term" value="C:apical junction complex"/>
    <property type="evidence" value="ECO:0007669"/>
    <property type="project" value="TreeGrafter"/>
</dbReference>
<feature type="non-terminal residue" evidence="7">
    <location>
        <position position="220"/>
    </location>
</feature>
<comment type="similarity">
    <text evidence="2">Belongs to the shroom family.</text>
</comment>
<dbReference type="PROSITE" id="PS51307">
    <property type="entry name" value="ASD2"/>
    <property type="match status" value="1"/>
</dbReference>
<organism evidence="7 8">
    <name type="scientific">Apolygus lucorum</name>
    <name type="common">Small green plant bug</name>
    <name type="synonym">Lygocoris lucorum</name>
    <dbReference type="NCBI Taxonomy" id="248454"/>
    <lineage>
        <taxon>Eukaryota</taxon>
        <taxon>Metazoa</taxon>
        <taxon>Ecdysozoa</taxon>
        <taxon>Arthropoda</taxon>
        <taxon>Hexapoda</taxon>
        <taxon>Insecta</taxon>
        <taxon>Pterygota</taxon>
        <taxon>Neoptera</taxon>
        <taxon>Paraneoptera</taxon>
        <taxon>Hemiptera</taxon>
        <taxon>Heteroptera</taxon>
        <taxon>Panheteroptera</taxon>
        <taxon>Cimicomorpha</taxon>
        <taxon>Miridae</taxon>
        <taxon>Mirini</taxon>
        <taxon>Apolygus</taxon>
    </lineage>
</organism>
<keyword evidence="3" id="KW-0963">Cytoplasm</keyword>
<keyword evidence="4" id="KW-0206">Cytoskeleton</keyword>
<dbReference type="PANTHER" id="PTHR15012:SF32">
    <property type="entry name" value="PROTEIN SHROOM"/>
    <property type="match status" value="1"/>
</dbReference>
<reference evidence="7" key="1">
    <citation type="journal article" date="2021" name="Mol. Ecol. Resour.">
        <title>Apolygus lucorum genome provides insights into omnivorousness and mesophyll feeding.</title>
        <authorList>
            <person name="Liu Y."/>
            <person name="Liu H."/>
            <person name="Wang H."/>
            <person name="Huang T."/>
            <person name="Liu B."/>
            <person name="Yang B."/>
            <person name="Yin L."/>
            <person name="Li B."/>
            <person name="Zhang Y."/>
            <person name="Zhang S."/>
            <person name="Jiang F."/>
            <person name="Zhang X."/>
            <person name="Ren Y."/>
            <person name="Wang B."/>
            <person name="Wang S."/>
            <person name="Lu Y."/>
            <person name="Wu K."/>
            <person name="Fan W."/>
            <person name="Wang G."/>
        </authorList>
    </citation>
    <scope>NUCLEOTIDE SEQUENCE</scope>
    <source>
        <strain evidence="7">12Hb</strain>
    </source>
</reference>
<keyword evidence="8" id="KW-1185">Reference proteome</keyword>
<dbReference type="Proteomes" id="UP000466442">
    <property type="component" value="Unassembled WGS sequence"/>
</dbReference>
<evidence type="ECO:0000313" key="8">
    <source>
        <dbReference type="Proteomes" id="UP000466442"/>
    </source>
</evidence>
<sequence length="220" mass="24771">KESELLTTSNTIYPSCDVNPRLTVASVDLPPASPVPTMSSLQQKKQELMLRLSKKLSVLRSESVAVSEEISVNEALGVTVTERVEKVARSQEVAKFRLHVKEVGHITSLLLSLSGRLARAENALLTLSTNHQDRKLYEEKRDKLLCQLNEAKQLKSNIDQRSNNVSSMLYNYLTGEEYADYDHFINMKSKLLVDSREIAEKITLGEEQLAALKETLDQVR</sequence>
<dbReference type="Pfam" id="PF08687">
    <property type="entry name" value="ASD2"/>
    <property type="match status" value="1"/>
</dbReference>
<dbReference type="InterPro" id="IPR014799">
    <property type="entry name" value="ASD2_dom"/>
</dbReference>
<dbReference type="GO" id="GO:0051015">
    <property type="term" value="F:actin filament binding"/>
    <property type="evidence" value="ECO:0007669"/>
    <property type="project" value="InterPro"/>
</dbReference>
<dbReference type="GO" id="GO:0005912">
    <property type="term" value="C:adherens junction"/>
    <property type="evidence" value="ECO:0007669"/>
    <property type="project" value="TreeGrafter"/>
</dbReference>